<dbReference type="GO" id="GO:0004803">
    <property type="term" value="F:transposase activity"/>
    <property type="evidence" value="ECO:0007669"/>
    <property type="project" value="InterPro"/>
</dbReference>
<dbReference type="InterPro" id="IPR019760">
    <property type="entry name" value="DNA-dir_DNA_pol_A_CS"/>
</dbReference>
<evidence type="ECO:0000313" key="2">
    <source>
        <dbReference type="Proteomes" id="UP000230556"/>
    </source>
</evidence>
<sequence>MMKRISKEIRDEVLTKIRSGAKVKEVADLYGISDKSVYSWLSAEISPEGISQLKYNKLKKENDELKRIIGLLTLDLSRGKK</sequence>
<dbReference type="SUPFAM" id="SSF46689">
    <property type="entry name" value="Homeodomain-like"/>
    <property type="match status" value="1"/>
</dbReference>
<dbReference type="GO" id="GO:0006260">
    <property type="term" value="P:DNA replication"/>
    <property type="evidence" value="ECO:0007669"/>
    <property type="project" value="InterPro"/>
</dbReference>
<dbReference type="EMBL" id="PFFO01000066">
    <property type="protein sequence ID" value="PIW08130.1"/>
    <property type="molecule type" value="Genomic_DNA"/>
</dbReference>
<proteinExistence type="predicted"/>
<reference evidence="2" key="1">
    <citation type="submission" date="2017-09" db="EMBL/GenBank/DDBJ databases">
        <title>Depth-based differentiation of microbial function through sediment-hosted aquifers and enrichment of novel symbionts in the deep terrestrial subsurface.</title>
        <authorList>
            <person name="Probst A.J."/>
            <person name="Ladd B."/>
            <person name="Jarett J.K."/>
            <person name="Geller-Mcgrath D.E."/>
            <person name="Sieber C.M.K."/>
            <person name="Emerson J.B."/>
            <person name="Anantharaman K."/>
            <person name="Thomas B.C."/>
            <person name="Malmstrom R."/>
            <person name="Stieglmeier M."/>
            <person name="Klingl A."/>
            <person name="Woyke T."/>
            <person name="Ryan C.M."/>
            <person name="Banfield J.F."/>
        </authorList>
    </citation>
    <scope>NUCLEOTIDE SEQUENCE [LARGE SCALE GENOMIC DNA]</scope>
</reference>
<evidence type="ECO:0008006" key="3">
    <source>
        <dbReference type="Google" id="ProtNLM"/>
    </source>
</evidence>
<comment type="caution">
    <text evidence="1">The sequence shown here is derived from an EMBL/GenBank/DDBJ whole genome shotgun (WGS) entry which is preliminary data.</text>
</comment>
<evidence type="ECO:0000313" key="1">
    <source>
        <dbReference type="EMBL" id="PIW08130.1"/>
    </source>
</evidence>
<dbReference type="Proteomes" id="UP000230556">
    <property type="component" value="Unassembled WGS sequence"/>
</dbReference>
<dbReference type="InterPro" id="IPR009057">
    <property type="entry name" value="Homeodomain-like_sf"/>
</dbReference>
<dbReference type="Pfam" id="PF01527">
    <property type="entry name" value="HTH_Tnp_1"/>
    <property type="match status" value="1"/>
</dbReference>
<dbReference type="GO" id="GO:0006313">
    <property type="term" value="P:DNA transposition"/>
    <property type="evidence" value="ECO:0007669"/>
    <property type="project" value="InterPro"/>
</dbReference>
<protein>
    <recommendedName>
        <fullName evidence="3">HTH psq-type domain-containing protein</fullName>
    </recommendedName>
</protein>
<gene>
    <name evidence="1" type="ORF">COW38_01375</name>
</gene>
<dbReference type="GO" id="GO:0003677">
    <property type="term" value="F:DNA binding"/>
    <property type="evidence" value="ECO:0007669"/>
    <property type="project" value="InterPro"/>
</dbReference>
<accession>A0A2M7FQW2</accession>
<dbReference type="GO" id="GO:0003887">
    <property type="term" value="F:DNA-directed DNA polymerase activity"/>
    <property type="evidence" value="ECO:0007669"/>
    <property type="project" value="InterPro"/>
</dbReference>
<dbReference type="InterPro" id="IPR002514">
    <property type="entry name" value="Transposase_8"/>
</dbReference>
<dbReference type="AlphaFoldDB" id="A0A2M7FQW2"/>
<organism evidence="1 2">
    <name type="scientific">Candidatus Collierbacteria bacterium CG17_big_fil_post_rev_8_21_14_2_50_45_7</name>
    <dbReference type="NCBI Taxonomy" id="1974536"/>
    <lineage>
        <taxon>Bacteria</taxon>
        <taxon>Candidatus Collieribacteriota</taxon>
    </lineage>
</organism>
<dbReference type="PROSITE" id="PS00447">
    <property type="entry name" value="DNA_POLYMERASE_A"/>
    <property type="match status" value="1"/>
</dbReference>
<name>A0A2M7FQW2_9BACT</name>